<dbReference type="STRING" id="426128.SAMN05660297_02886"/>
<keyword evidence="1" id="KW-0472">Membrane</keyword>
<dbReference type="Pfam" id="PF07811">
    <property type="entry name" value="TadE"/>
    <property type="match status" value="1"/>
</dbReference>
<reference evidence="3 4" key="1">
    <citation type="submission" date="2016-10" db="EMBL/GenBank/DDBJ databases">
        <authorList>
            <person name="de Groot N.N."/>
        </authorList>
    </citation>
    <scope>NUCLEOTIDE SEQUENCE [LARGE SCALE GENOMIC DNA]</scope>
    <source>
        <strain evidence="3 4">DSM 18979</strain>
    </source>
</reference>
<dbReference type="EMBL" id="FOHU01000015">
    <property type="protein sequence ID" value="SET59804.1"/>
    <property type="molecule type" value="Genomic_DNA"/>
</dbReference>
<accession>A0A1I0FQD5</accession>
<dbReference type="InterPro" id="IPR012495">
    <property type="entry name" value="TadE-like_dom"/>
</dbReference>
<name>A0A1I0FQD5_9FIRM</name>
<organism evidence="3 4">
    <name type="scientific">Natronincola peptidivorans</name>
    <dbReference type="NCBI Taxonomy" id="426128"/>
    <lineage>
        <taxon>Bacteria</taxon>
        <taxon>Bacillati</taxon>
        <taxon>Bacillota</taxon>
        <taxon>Clostridia</taxon>
        <taxon>Peptostreptococcales</taxon>
        <taxon>Natronincolaceae</taxon>
        <taxon>Natronincola</taxon>
    </lineage>
</organism>
<dbReference type="AlphaFoldDB" id="A0A1I0FQD5"/>
<evidence type="ECO:0000259" key="2">
    <source>
        <dbReference type="Pfam" id="PF07811"/>
    </source>
</evidence>
<keyword evidence="4" id="KW-1185">Reference proteome</keyword>
<feature type="domain" description="TadE-like" evidence="2">
    <location>
        <begin position="14"/>
        <end position="56"/>
    </location>
</feature>
<gene>
    <name evidence="3" type="ORF">SAMN05660297_02886</name>
</gene>
<evidence type="ECO:0000256" key="1">
    <source>
        <dbReference type="SAM" id="Phobius"/>
    </source>
</evidence>
<sequence>MTLMINKLRKSENGQALVELALVLPILLLLVFGMIEFGRVFGTQLVILHGAREGARAAAVGASDTEVVAIVQNRTSPLTLDASKLTVEVTPSDVSRQRGDGVAIQVQYPVKIYAPFISAIMNDSYTVSGRVMMRME</sequence>
<keyword evidence="1" id="KW-1133">Transmembrane helix</keyword>
<keyword evidence="1" id="KW-0812">Transmembrane</keyword>
<feature type="transmembrane region" description="Helical" evidence="1">
    <location>
        <begin position="20"/>
        <end position="42"/>
    </location>
</feature>
<proteinExistence type="predicted"/>
<protein>
    <submittedName>
        <fullName evidence="3">TadE-like protein</fullName>
    </submittedName>
</protein>
<evidence type="ECO:0000313" key="3">
    <source>
        <dbReference type="EMBL" id="SET59804.1"/>
    </source>
</evidence>
<dbReference type="Proteomes" id="UP000199568">
    <property type="component" value="Unassembled WGS sequence"/>
</dbReference>
<evidence type="ECO:0000313" key="4">
    <source>
        <dbReference type="Proteomes" id="UP000199568"/>
    </source>
</evidence>